<dbReference type="AlphaFoldDB" id="A0AAV4DIK8"/>
<comment type="caution">
    <text evidence="1">The sequence shown here is derived from an EMBL/GenBank/DDBJ whole genome shotgun (WGS) entry which is preliminary data.</text>
</comment>
<sequence>MIDQDSEVTQCHSHAVELSSHIPASRAMIVRHAEGQYGEPEIFLLSHYETIRLYSPGGVGGTVTCESALRSAGTLLSRVRAPPSASPPDGGP</sequence>
<evidence type="ECO:0000313" key="1">
    <source>
        <dbReference type="EMBL" id="GFO44053.1"/>
    </source>
</evidence>
<accession>A0AAV4DIK8</accession>
<evidence type="ECO:0000313" key="2">
    <source>
        <dbReference type="Proteomes" id="UP000735302"/>
    </source>
</evidence>
<proteinExistence type="predicted"/>
<keyword evidence="2" id="KW-1185">Reference proteome</keyword>
<dbReference type="Proteomes" id="UP000735302">
    <property type="component" value="Unassembled WGS sequence"/>
</dbReference>
<gene>
    <name evidence="1" type="ORF">PoB_007055800</name>
</gene>
<reference evidence="1 2" key="1">
    <citation type="journal article" date="2021" name="Elife">
        <title>Chloroplast acquisition without the gene transfer in kleptoplastic sea slugs, Plakobranchus ocellatus.</title>
        <authorList>
            <person name="Maeda T."/>
            <person name="Takahashi S."/>
            <person name="Yoshida T."/>
            <person name="Shimamura S."/>
            <person name="Takaki Y."/>
            <person name="Nagai Y."/>
            <person name="Toyoda A."/>
            <person name="Suzuki Y."/>
            <person name="Arimoto A."/>
            <person name="Ishii H."/>
            <person name="Satoh N."/>
            <person name="Nishiyama T."/>
            <person name="Hasebe M."/>
            <person name="Maruyama T."/>
            <person name="Minagawa J."/>
            <person name="Obokata J."/>
            <person name="Shigenobu S."/>
        </authorList>
    </citation>
    <scope>NUCLEOTIDE SEQUENCE [LARGE SCALE GENOMIC DNA]</scope>
</reference>
<dbReference type="EMBL" id="BLXT01007928">
    <property type="protein sequence ID" value="GFO44053.1"/>
    <property type="molecule type" value="Genomic_DNA"/>
</dbReference>
<protein>
    <submittedName>
        <fullName evidence="1">Uncharacterized protein</fullName>
    </submittedName>
</protein>
<organism evidence="1 2">
    <name type="scientific">Plakobranchus ocellatus</name>
    <dbReference type="NCBI Taxonomy" id="259542"/>
    <lineage>
        <taxon>Eukaryota</taxon>
        <taxon>Metazoa</taxon>
        <taxon>Spiralia</taxon>
        <taxon>Lophotrochozoa</taxon>
        <taxon>Mollusca</taxon>
        <taxon>Gastropoda</taxon>
        <taxon>Heterobranchia</taxon>
        <taxon>Euthyneura</taxon>
        <taxon>Panpulmonata</taxon>
        <taxon>Sacoglossa</taxon>
        <taxon>Placobranchoidea</taxon>
        <taxon>Plakobranchidae</taxon>
        <taxon>Plakobranchus</taxon>
    </lineage>
</organism>
<name>A0AAV4DIK8_9GAST</name>